<proteinExistence type="predicted"/>
<reference evidence="1" key="1">
    <citation type="journal article" date="2014" name="Front. Microbiol.">
        <title>High frequency of phylogenetically diverse reductive dehalogenase-homologous genes in deep subseafloor sedimentary metagenomes.</title>
        <authorList>
            <person name="Kawai M."/>
            <person name="Futagami T."/>
            <person name="Toyoda A."/>
            <person name="Takaki Y."/>
            <person name="Nishi S."/>
            <person name="Hori S."/>
            <person name="Arai W."/>
            <person name="Tsubouchi T."/>
            <person name="Morono Y."/>
            <person name="Uchiyama I."/>
            <person name="Ito T."/>
            <person name="Fujiyama A."/>
            <person name="Inagaki F."/>
            <person name="Takami H."/>
        </authorList>
    </citation>
    <scope>NUCLEOTIDE SEQUENCE</scope>
    <source>
        <strain evidence="1">Expedition CK06-06</strain>
    </source>
</reference>
<comment type="caution">
    <text evidence="1">The sequence shown here is derived from an EMBL/GenBank/DDBJ whole genome shotgun (WGS) entry which is preliminary data.</text>
</comment>
<name>X0ZLB0_9ZZZZ</name>
<protein>
    <submittedName>
        <fullName evidence="1">Uncharacterized protein</fullName>
    </submittedName>
</protein>
<feature type="non-terminal residue" evidence="1">
    <location>
        <position position="1"/>
    </location>
</feature>
<gene>
    <name evidence="1" type="ORF">S01H1_80629</name>
</gene>
<dbReference type="AlphaFoldDB" id="X0ZLB0"/>
<evidence type="ECO:0000313" key="1">
    <source>
        <dbReference type="EMBL" id="GAG49041.1"/>
    </source>
</evidence>
<organism evidence="1">
    <name type="scientific">marine sediment metagenome</name>
    <dbReference type="NCBI Taxonomy" id="412755"/>
    <lineage>
        <taxon>unclassified sequences</taxon>
        <taxon>metagenomes</taxon>
        <taxon>ecological metagenomes</taxon>
    </lineage>
</organism>
<sequence>KIMFSKDEELERIAELESKDNFTDSTRGLLNRMHLVLIKHIAAKERQLELYKDLDSLELIDLATTELLELKADLEQLKNL</sequence>
<accession>X0ZLB0</accession>
<dbReference type="EMBL" id="BARS01054469">
    <property type="protein sequence ID" value="GAG49041.1"/>
    <property type="molecule type" value="Genomic_DNA"/>
</dbReference>